<dbReference type="Pfam" id="PF07724">
    <property type="entry name" value="AAA_2"/>
    <property type="match status" value="1"/>
</dbReference>
<dbReference type="GO" id="GO:0005524">
    <property type="term" value="F:ATP binding"/>
    <property type="evidence" value="ECO:0007669"/>
    <property type="project" value="InterPro"/>
</dbReference>
<dbReference type="InterPro" id="IPR003959">
    <property type="entry name" value="ATPase_AAA_core"/>
</dbReference>
<dbReference type="Proteomes" id="UP000178794">
    <property type="component" value="Unassembled WGS sequence"/>
</dbReference>
<dbReference type="InterPro" id="IPR050052">
    <property type="entry name" value="ATP-dep_Clp_protease_ClpX"/>
</dbReference>
<dbReference type="InterPro" id="IPR003593">
    <property type="entry name" value="AAA+_ATPase"/>
</dbReference>
<reference evidence="2 3" key="1">
    <citation type="journal article" date="2016" name="Nat. Commun.">
        <title>Thousands of microbial genomes shed light on interconnected biogeochemical processes in an aquifer system.</title>
        <authorList>
            <person name="Anantharaman K."/>
            <person name="Brown C.T."/>
            <person name="Hug L.A."/>
            <person name="Sharon I."/>
            <person name="Castelle C.J."/>
            <person name="Probst A.J."/>
            <person name="Thomas B.C."/>
            <person name="Singh A."/>
            <person name="Wilkins M.J."/>
            <person name="Karaoz U."/>
            <person name="Brodie E.L."/>
            <person name="Williams K.H."/>
            <person name="Hubbard S.S."/>
            <person name="Banfield J.F."/>
        </authorList>
    </citation>
    <scope>NUCLEOTIDE SEQUENCE [LARGE SCALE GENOMIC DNA]</scope>
</reference>
<accession>A0A1F6DF21</accession>
<dbReference type="GO" id="GO:0051603">
    <property type="term" value="P:proteolysis involved in protein catabolic process"/>
    <property type="evidence" value="ECO:0007669"/>
    <property type="project" value="TreeGrafter"/>
</dbReference>
<evidence type="ECO:0000259" key="1">
    <source>
        <dbReference type="SMART" id="SM00382"/>
    </source>
</evidence>
<sequence length="421" mass="46779">MAKQSQLVKIEMCSFCSRVRGSSEVFFGNVRARMIYDAKYMDHVRICPECARRALEQETLCLPAPSVKAEHKQTPEWIERHLSEVVIGQSDAKRMLSIAAWQHMHRHSLPETMRDMVPKHNVLIAGPTGTGKTLMLETLAQLLDVPIVTFDTSTVTKAGYIGAKAEQCVYDLITKAGSLKNAEFGIIHLDEVDKIRRMGGLPGDVGGESAQQSFLKILEGRTFILDRVNSETKQVEKVPFSTKNILFVATGAFPDLYEKHAADTRGGGIGFTAQRSKAAPLTSVTSEQFTRFGMIPEFMRRFPSVRLMQPLSVQDLENILRSSSRSPVRRYAKLLESMHVTSVWHEDCIAEIARRAFAKNIGASGIESVLDEAFSKLLFELPGTVGGDWELELTFFPDFLDGEAPEYNFAREPSSGASAQG</sequence>
<evidence type="ECO:0000313" key="3">
    <source>
        <dbReference type="Proteomes" id="UP000178794"/>
    </source>
</evidence>
<organism evidence="2 3">
    <name type="scientific">Candidatus Kaiserbacteria bacterium RIFCSPHIGHO2_02_FULL_50_50</name>
    <dbReference type="NCBI Taxonomy" id="1798492"/>
    <lineage>
        <taxon>Bacteria</taxon>
        <taxon>Candidatus Kaiseribacteriota</taxon>
    </lineage>
</organism>
<dbReference type="InterPro" id="IPR027417">
    <property type="entry name" value="P-loop_NTPase"/>
</dbReference>
<dbReference type="SMART" id="SM00382">
    <property type="entry name" value="AAA"/>
    <property type="match status" value="1"/>
</dbReference>
<feature type="domain" description="AAA+ ATPase" evidence="1">
    <location>
        <begin position="118"/>
        <end position="275"/>
    </location>
</feature>
<dbReference type="AlphaFoldDB" id="A0A1F6DF21"/>
<proteinExistence type="predicted"/>
<evidence type="ECO:0000313" key="2">
    <source>
        <dbReference type="EMBL" id="OGG59917.1"/>
    </source>
</evidence>
<dbReference type="Gene3D" id="3.40.50.300">
    <property type="entry name" value="P-loop containing nucleotide triphosphate hydrolases"/>
    <property type="match status" value="1"/>
</dbReference>
<comment type="caution">
    <text evidence="2">The sequence shown here is derived from an EMBL/GenBank/DDBJ whole genome shotgun (WGS) entry which is preliminary data.</text>
</comment>
<dbReference type="STRING" id="1798492.A3C89_03170"/>
<dbReference type="PANTHER" id="PTHR48102:SF7">
    <property type="entry name" value="ATP-DEPENDENT CLP PROTEASE ATP-BINDING SUBUNIT CLPX-LIKE, MITOCHONDRIAL"/>
    <property type="match status" value="1"/>
</dbReference>
<dbReference type="PANTHER" id="PTHR48102">
    <property type="entry name" value="ATP-DEPENDENT CLP PROTEASE ATP-BINDING SUBUNIT CLPX-LIKE, MITOCHONDRIAL-RELATED"/>
    <property type="match status" value="1"/>
</dbReference>
<dbReference type="GO" id="GO:0016887">
    <property type="term" value="F:ATP hydrolysis activity"/>
    <property type="evidence" value="ECO:0007669"/>
    <property type="project" value="InterPro"/>
</dbReference>
<dbReference type="EMBL" id="MFLF01000012">
    <property type="protein sequence ID" value="OGG59917.1"/>
    <property type="molecule type" value="Genomic_DNA"/>
</dbReference>
<dbReference type="SUPFAM" id="SSF52540">
    <property type="entry name" value="P-loop containing nucleoside triphosphate hydrolases"/>
    <property type="match status" value="1"/>
</dbReference>
<dbReference type="Gene3D" id="1.10.8.60">
    <property type="match status" value="1"/>
</dbReference>
<protein>
    <recommendedName>
        <fullName evidence="1">AAA+ ATPase domain-containing protein</fullName>
    </recommendedName>
</protein>
<gene>
    <name evidence="2" type="ORF">A3C89_03170</name>
</gene>
<name>A0A1F6DF21_9BACT</name>